<dbReference type="RefSeq" id="WP_013102932.1">
    <property type="nucleotide sequence ID" value="NZ_QVOQ01000022.1"/>
</dbReference>
<dbReference type="Pfam" id="PF05521">
    <property type="entry name" value="Phage_HCP"/>
    <property type="match status" value="1"/>
</dbReference>
<dbReference type="Proteomes" id="UP001080333">
    <property type="component" value="Unassembled WGS sequence"/>
</dbReference>
<dbReference type="InterPro" id="IPR008767">
    <property type="entry name" value="Phage_SPP1_head-tail_adaptor"/>
</dbReference>
<reference evidence="1" key="1">
    <citation type="submission" date="2018-08" db="EMBL/GenBank/DDBJ databases">
        <title>Draft genome sequences of Leuconostoc spp. and Weissella spp. with biocontrol potential.</title>
        <authorList>
            <person name="Lo R."/>
            <person name="Ho V.T.T."/>
            <person name="Turner M.S."/>
        </authorList>
    </citation>
    <scope>NUCLEOTIDE SEQUENCE</scope>
    <source>
        <strain evidence="1">156</strain>
    </source>
</reference>
<evidence type="ECO:0000313" key="2">
    <source>
        <dbReference type="Proteomes" id="UP001080333"/>
    </source>
</evidence>
<dbReference type="NCBIfam" id="TIGR01563">
    <property type="entry name" value="gp16_SPP1"/>
    <property type="match status" value="1"/>
</dbReference>
<dbReference type="AlphaFoldDB" id="A0A9X3EFA6"/>
<organism evidence="1 2">
    <name type="scientific">Leuconostoc falkenbergense</name>
    <dbReference type="NCBI Taxonomy" id="2766470"/>
    <lineage>
        <taxon>Bacteria</taxon>
        <taxon>Bacillati</taxon>
        <taxon>Bacillota</taxon>
        <taxon>Bacilli</taxon>
        <taxon>Lactobacillales</taxon>
        <taxon>Lactobacillaceae</taxon>
        <taxon>Leuconostoc</taxon>
    </lineage>
</organism>
<dbReference type="EMBL" id="QVOQ01000022">
    <property type="protein sequence ID" value="MCX7579633.1"/>
    <property type="molecule type" value="Genomic_DNA"/>
</dbReference>
<comment type="caution">
    <text evidence="1">The sequence shown here is derived from an EMBL/GenBank/DDBJ whole genome shotgun (WGS) entry which is preliminary data.</text>
</comment>
<evidence type="ECO:0000313" key="1">
    <source>
        <dbReference type="EMBL" id="MCX7579633.1"/>
    </source>
</evidence>
<protein>
    <submittedName>
        <fullName evidence="1">Phage tail protein</fullName>
    </submittedName>
</protein>
<sequence>MNDKYKPTDFNKRAVFGAFEIIEDDIGNQKQGDFKGEFTRHYKTTKRTFEQEYSVQATKYEDTTTIVVRHGKPISDQWIVKLADGNFYEIVTISPDDSNNVITYDFVTIKRKKD</sequence>
<gene>
    <name evidence="1" type="ORF">D0502_09595</name>
</gene>
<accession>A0A9X3EFA6</accession>
<name>A0A9X3EFA6_9LACO</name>
<proteinExistence type="predicted"/>